<protein>
    <submittedName>
        <fullName evidence="2">Uncharacterized protein</fullName>
    </submittedName>
</protein>
<evidence type="ECO:0000256" key="1">
    <source>
        <dbReference type="SAM" id="MobiDB-lite"/>
    </source>
</evidence>
<sequence>MSQIDRPGALPLAARDAERRGRRYEQAVERAEAMRRAEIKVAQDRLIALTVALLVRVLRRATGYLRDCRGSLARPAA</sequence>
<dbReference type="Proteomes" id="UP001479520">
    <property type="component" value="Chromosome"/>
</dbReference>
<organism evidence="2 3">
    <name type="scientific">Azonexus hydrophilus</name>
    <dbReference type="NCBI Taxonomy" id="418702"/>
    <lineage>
        <taxon>Bacteria</taxon>
        <taxon>Pseudomonadati</taxon>
        <taxon>Pseudomonadota</taxon>
        <taxon>Betaproteobacteria</taxon>
        <taxon>Rhodocyclales</taxon>
        <taxon>Azonexaceae</taxon>
        <taxon>Azonexus</taxon>
    </lineage>
</organism>
<keyword evidence="3" id="KW-1185">Reference proteome</keyword>
<dbReference type="EMBL" id="CP151406">
    <property type="protein sequence ID" value="WZJ20628.1"/>
    <property type="molecule type" value="Genomic_DNA"/>
</dbReference>
<name>A0ABZ2XE29_9RHOO</name>
<evidence type="ECO:0000313" key="3">
    <source>
        <dbReference type="Proteomes" id="UP001479520"/>
    </source>
</evidence>
<proteinExistence type="predicted"/>
<evidence type="ECO:0000313" key="2">
    <source>
        <dbReference type="EMBL" id="WZJ20628.1"/>
    </source>
</evidence>
<accession>A0ABZ2XE29</accession>
<dbReference type="RefSeq" id="WP_157272471.1">
    <property type="nucleotide sequence ID" value="NZ_CP151406.1"/>
</dbReference>
<feature type="region of interest" description="Disordered" evidence="1">
    <location>
        <begin position="1"/>
        <end position="21"/>
    </location>
</feature>
<reference evidence="2 3" key="1">
    <citation type="submission" date="2024-04" db="EMBL/GenBank/DDBJ databases">
        <title>Dissimilatory iodate-reducing microorganisms contribute to the enrichment of iodine in groundwater.</title>
        <authorList>
            <person name="Jiang Z."/>
        </authorList>
    </citation>
    <scope>NUCLEOTIDE SEQUENCE [LARGE SCALE GENOMIC DNA]</scope>
    <source>
        <strain evidence="2 3">NCP973</strain>
    </source>
</reference>
<gene>
    <name evidence="2" type="ORF">AADV58_11780</name>
</gene>